<proteinExistence type="predicted"/>
<dbReference type="PANTHER" id="PTHR33121">
    <property type="entry name" value="CYCLIC DI-GMP PHOSPHODIESTERASE PDEF"/>
    <property type="match status" value="1"/>
</dbReference>
<dbReference type="SMART" id="SM00052">
    <property type="entry name" value="EAL"/>
    <property type="match status" value="1"/>
</dbReference>
<gene>
    <name evidence="2" type="ORF">FAA97_10145</name>
</gene>
<dbReference type="SUPFAM" id="SSF141868">
    <property type="entry name" value="EAL domain-like"/>
    <property type="match status" value="1"/>
</dbReference>
<reference evidence="2 3" key="1">
    <citation type="submission" date="2019-04" db="EMBL/GenBank/DDBJ databases">
        <title>Genome sequence of strain shin9-1.</title>
        <authorList>
            <person name="Gao J."/>
            <person name="Sun J."/>
        </authorList>
    </citation>
    <scope>NUCLEOTIDE SEQUENCE [LARGE SCALE GENOMIC DNA]</scope>
    <source>
        <strain evidence="3">shin9-1</strain>
    </source>
</reference>
<evidence type="ECO:0000313" key="3">
    <source>
        <dbReference type="Proteomes" id="UP000308828"/>
    </source>
</evidence>
<dbReference type="EMBL" id="STGV01000003">
    <property type="protein sequence ID" value="THV22985.1"/>
    <property type="molecule type" value="Genomic_DNA"/>
</dbReference>
<sequence>MRDLEQIVLVSNARRALDRGQFELIYQPIYSVDQREVASFETLLRWRTGPDRLKAAQDFSAVFADRRMALSIRDFVLVTTLRQAARWRAQGHKVPGISVNTTAFDLCSADFALNLADMVADFGLTPQMLEIEVSESALLGKDRREVSLTLEGLHYAGFSLTLDNFGADFAALKALGHHPFNRLKIDRRLIRDAMASKIDRAIVKSVIMLGHDLGLTVTAAGVESEAHMEAAVALGFDSVQGFFVCTPKEADLVPRICHVLNLQGQANRQDLLALETD</sequence>
<keyword evidence="3" id="KW-1185">Reference proteome</keyword>
<dbReference type="Gene3D" id="3.20.20.450">
    <property type="entry name" value="EAL domain"/>
    <property type="match status" value="1"/>
</dbReference>
<dbReference type="GO" id="GO:0071111">
    <property type="term" value="F:cyclic-guanylate-specific phosphodiesterase activity"/>
    <property type="evidence" value="ECO:0007669"/>
    <property type="project" value="InterPro"/>
</dbReference>
<dbReference type="CDD" id="cd01948">
    <property type="entry name" value="EAL"/>
    <property type="match status" value="1"/>
</dbReference>
<dbReference type="OrthoDB" id="8347048at2"/>
<dbReference type="InterPro" id="IPR035919">
    <property type="entry name" value="EAL_sf"/>
</dbReference>
<comment type="caution">
    <text evidence="2">The sequence shown here is derived from an EMBL/GenBank/DDBJ whole genome shotgun (WGS) entry which is preliminary data.</text>
</comment>
<dbReference type="RefSeq" id="WP_136598429.1">
    <property type="nucleotide sequence ID" value="NZ_STGV01000003.1"/>
</dbReference>
<dbReference type="InterPro" id="IPR050706">
    <property type="entry name" value="Cyclic-di-GMP_PDE-like"/>
</dbReference>
<dbReference type="InterPro" id="IPR001633">
    <property type="entry name" value="EAL_dom"/>
</dbReference>
<evidence type="ECO:0000259" key="1">
    <source>
        <dbReference type="PROSITE" id="PS50883"/>
    </source>
</evidence>
<dbReference type="Proteomes" id="UP000308828">
    <property type="component" value="Unassembled WGS sequence"/>
</dbReference>
<dbReference type="PANTHER" id="PTHR33121:SF70">
    <property type="entry name" value="SIGNALING PROTEIN YKOW"/>
    <property type="match status" value="1"/>
</dbReference>
<name>A0A4S8P180_9HYPH</name>
<feature type="domain" description="EAL" evidence="1">
    <location>
        <begin position="6"/>
        <end position="261"/>
    </location>
</feature>
<dbReference type="Pfam" id="PF00563">
    <property type="entry name" value="EAL"/>
    <property type="match status" value="1"/>
</dbReference>
<protein>
    <submittedName>
        <fullName evidence="2">EAL domain-containing protein</fullName>
    </submittedName>
</protein>
<dbReference type="AlphaFoldDB" id="A0A4S8P180"/>
<organism evidence="2 3">
    <name type="scientific">Peteryoungia ipomoeae</name>
    <dbReference type="NCBI Taxonomy" id="1210932"/>
    <lineage>
        <taxon>Bacteria</taxon>
        <taxon>Pseudomonadati</taxon>
        <taxon>Pseudomonadota</taxon>
        <taxon>Alphaproteobacteria</taxon>
        <taxon>Hyphomicrobiales</taxon>
        <taxon>Rhizobiaceae</taxon>
        <taxon>Peteryoungia</taxon>
    </lineage>
</organism>
<evidence type="ECO:0000313" key="2">
    <source>
        <dbReference type="EMBL" id="THV22985.1"/>
    </source>
</evidence>
<accession>A0A4S8P180</accession>
<dbReference type="PROSITE" id="PS50883">
    <property type="entry name" value="EAL"/>
    <property type="match status" value="1"/>
</dbReference>